<proteinExistence type="predicted"/>
<evidence type="ECO:0000313" key="1">
    <source>
        <dbReference type="EMBL" id="NRF70981.1"/>
    </source>
</evidence>
<protein>
    <submittedName>
        <fullName evidence="1">Uncharacterized protein</fullName>
    </submittedName>
</protein>
<dbReference type="Proteomes" id="UP000737171">
    <property type="component" value="Unassembled WGS sequence"/>
</dbReference>
<dbReference type="RefSeq" id="WP_173131244.1">
    <property type="nucleotide sequence ID" value="NZ_JABRWJ010000010.1"/>
</dbReference>
<accession>A0ABX2EQP9</accession>
<comment type="caution">
    <text evidence="1">The sequence shown here is derived from an EMBL/GenBank/DDBJ whole genome shotgun (WGS) entry which is preliminary data.</text>
</comment>
<dbReference type="EMBL" id="JABRWJ010000010">
    <property type="protein sequence ID" value="NRF70981.1"/>
    <property type="molecule type" value="Genomic_DNA"/>
</dbReference>
<organism evidence="1 2">
    <name type="scientific">Pseudaquabacterium terrae</name>
    <dbReference type="NCBI Taxonomy" id="2732868"/>
    <lineage>
        <taxon>Bacteria</taxon>
        <taxon>Pseudomonadati</taxon>
        <taxon>Pseudomonadota</taxon>
        <taxon>Betaproteobacteria</taxon>
        <taxon>Burkholderiales</taxon>
        <taxon>Sphaerotilaceae</taxon>
        <taxon>Pseudaquabacterium</taxon>
    </lineage>
</organism>
<name>A0ABX2EQP9_9BURK</name>
<reference evidence="1 2" key="1">
    <citation type="submission" date="2020-05" db="EMBL/GenBank/DDBJ databases">
        <title>Aquincola sp. isolate from soil.</title>
        <authorList>
            <person name="Han J."/>
            <person name="Kim D.-U."/>
        </authorList>
    </citation>
    <scope>NUCLEOTIDE SEQUENCE [LARGE SCALE GENOMIC DNA]</scope>
    <source>
        <strain evidence="1 2">S2</strain>
    </source>
</reference>
<evidence type="ECO:0000313" key="2">
    <source>
        <dbReference type="Proteomes" id="UP000737171"/>
    </source>
</evidence>
<sequence>MHKHSVIAAIAASVFIAGCGGGEADVNESAAQPKAVQALAAAAAAHAGSPSGRQRALAAAAGSYSADLATQLYALAESAYAAYFPSKQSTRTFEGWSYRYYPETGIHLAVIGNGVFALGGPFGTEVMSLGAITSYVTAPATGKDRPLTATILGQCPDVVASTAPGFHACMVGNLTGAQTFDTAKTCRLDIADDGALTLSSDGKSGSVGPTYSSVNFTKSGSFGNFILMVSNAGDSRSAKMQVMANPTISFAQGGTLKAEFTPAGALTASISCMLNAPK</sequence>
<gene>
    <name evidence="1" type="ORF">HLB44_28645</name>
</gene>
<keyword evidence="2" id="KW-1185">Reference proteome</keyword>
<dbReference type="PROSITE" id="PS51257">
    <property type="entry name" value="PROKAR_LIPOPROTEIN"/>
    <property type="match status" value="1"/>
</dbReference>